<protein>
    <submittedName>
        <fullName evidence="2">Uncharacterized protein</fullName>
    </submittedName>
</protein>
<evidence type="ECO:0000256" key="1">
    <source>
        <dbReference type="SAM" id="MobiDB-lite"/>
    </source>
</evidence>
<dbReference type="EMBL" id="BPVZ01000326">
    <property type="protein sequence ID" value="GKV49895.1"/>
    <property type="molecule type" value="Genomic_DNA"/>
</dbReference>
<comment type="caution">
    <text evidence="2">The sequence shown here is derived from an EMBL/GenBank/DDBJ whole genome shotgun (WGS) entry which is preliminary data.</text>
</comment>
<accession>A0AAV5MJA1</accession>
<name>A0AAV5MJA1_9ROSI</name>
<feature type="compositionally biased region" description="Basic and acidic residues" evidence="1">
    <location>
        <begin position="1"/>
        <end position="12"/>
    </location>
</feature>
<gene>
    <name evidence="2" type="ORF">SLEP1_g56618</name>
</gene>
<evidence type="ECO:0000313" key="2">
    <source>
        <dbReference type="EMBL" id="GKV49895.1"/>
    </source>
</evidence>
<sequence length="79" mass="8786">MVVDRSNVKYSEEADNPYAGEEADEEKLIQEIGRVNSIVDGFLDASSRVVHSPLDDAYLDAFHTNCLVSVSLSLFHRLS</sequence>
<feature type="region of interest" description="Disordered" evidence="1">
    <location>
        <begin position="1"/>
        <end position="23"/>
    </location>
</feature>
<keyword evidence="3" id="KW-1185">Reference proteome</keyword>
<evidence type="ECO:0000313" key="3">
    <source>
        <dbReference type="Proteomes" id="UP001054252"/>
    </source>
</evidence>
<dbReference type="AlphaFoldDB" id="A0AAV5MJA1"/>
<dbReference type="Proteomes" id="UP001054252">
    <property type="component" value="Unassembled WGS sequence"/>
</dbReference>
<reference evidence="2 3" key="1">
    <citation type="journal article" date="2021" name="Commun. Biol.">
        <title>The genome of Shorea leprosula (Dipterocarpaceae) highlights the ecological relevance of drought in aseasonal tropical rainforests.</title>
        <authorList>
            <person name="Ng K.K.S."/>
            <person name="Kobayashi M.J."/>
            <person name="Fawcett J.A."/>
            <person name="Hatakeyama M."/>
            <person name="Paape T."/>
            <person name="Ng C.H."/>
            <person name="Ang C.C."/>
            <person name="Tnah L.H."/>
            <person name="Lee C.T."/>
            <person name="Nishiyama T."/>
            <person name="Sese J."/>
            <person name="O'Brien M.J."/>
            <person name="Copetti D."/>
            <person name="Mohd Noor M.I."/>
            <person name="Ong R.C."/>
            <person name="Putra M."/>
            <person name="Sireger I.Z."/>
            <person name="Indrioko S."/>
            <person name="Kosugi Y."/>
            <person name="Izuno A."/>
            <person name="Isagi Y."/>
            <person name="Lee S.L."/>
            <person name="Shimizu K.K."/>
        </authorList>
    </citation>
    <scope>NUCLEOTIDE SEQUENCE [LARGE SCALE GENOMIC DNA]</scope>
    <source>
        <strain evidence="2">214</strain>
    </source>
</reference>
<organism evidence="2 3">
    <name type="scientific">Rubroshorea leprosula</name>
    <dbReference type="NCBI Taxonomy" id="152421"/>
    <lineage>
        <taxon>Eukaryota</taxon>
        <taxon>Viridiplantae</taxon>
        <taxon>Streptophyta</taxon>
        <taxon>Embryophyta</taxon>
        <taxon>Tracheophyta</taxon>
        <taxon>Spermatophyta</taxon>
        <taxon>Magnoliopsida</taxon>
        <taxon>eudicotyledons</taxon>
        <taxon>Gunneridae</taxon>
        <taxon>Pentapetalae</taxon>
        <taxon>rosids</taxon>
        <taxon>malvids</taxon>
        <taxon>Malvales</taxon>
        <taxon>Dipterocarpaceae</taxon>
        <taxon>Rubroshorea</taxon>
    </lineage>
</organism>
<proteinExistence type="predicted"/>